<gene>
    <name evidence="1" type="ORF">ALO92_101048</name>
</gene>
<dbReference type="RefSeq" id="WP_141250274.1">
    <property type="nucleotide sequence ID" value="NZ_FNJH01000001.1"/>
</dbReference>
<sequence length="63" mass="6758">MFIAFSLDRGLLLAEAALTNEAPRAEAAPNADACKTLRRLTPDAAFSASTEPKFFIEESDRAG</sequence>
<evidence type="ECO:0000313" key="2">
    <source>
        <dbReference type="Proteomes" id="UP000050411"/>
    </source>
</evidence>
<comment type="caution">
    <text evidence="1">The sequence shown here is derived from an EMBL/GenBank/DDBJ whole genome shotgun (WGS) entry which is preliminary data.</text>
</comment>
<organism evidence="1 2">
    <name type="scientific">Pseudomonas congelans</name>
    <dbReference type="NCBI Taxonomy" id="200452"/>
    <lineage>
        <taxon>Bacteria</taxon>
        <taxon>Pseudomonadati</taxon>
        <taxon>Pseudomonadota</taxon>
        <taxon>Gammaproteobacteria</taxon>
        <taxon>Pseudomonadales</taxon>
        <taxon>Pseudomonadaceae</taxon>
        <taxon>Pseudomonas</taxon>
    </lineage>
</organism>
<dbReference type="AlphaFoldDB" id="A0A0P9LYR1"/>
<protein>
    <submittedName>
        <fullName evidence="1">Uncharacterized protein</fullName>
    </submittedName>
</protein>
<dbReference type="Proteomes" id="UP000050411">
    <property type="component" value="Unassembled WGS sequence"/>
</dbReference>
<accession>A0A0P9LYR1</accession>
<dbReference type="EMBL" id="LJQB01000063">
    <property type="protein sequence ID" value="KPW83779.1"/>
    <property type="molecule type" value="Genomic_DNA"/>
</dbReference>
<name>A0A0P9LYR1_9PSED</name>
<proteinExistence type="predicted"/>
<dbReference type="GeneID" id="65078281"/>
<reference evidence="1 2" key="1">
    <citation type="submission" date="2015-09" db="EMBL/GenBank/DDBJ databases">
        <title>Genome announcement of multiple Pseudomonas syringae strains.</title>
        <authorList>
            <person name="Thakur S."/>
            <person name="Wang P.W."/>
            <person name="Gong Y."/>
            <person name="Weir B.S."/>
            <person name="Guttman D.S."/>
        </authorList>
    </citation>
    <scope>NUCLEOTIDE SEQUENCE [LARGE SCALE GENOMIC DNA]</scope>
    <source>
        <strain evidence="1 2">ICMP19117</strain>
    </source>
</reference>
<evidence type="ECO:0000313" key="1">
    <source>
        <dbReference type="EMBL" id="KPW83779.1"/>
    </source>
</evidence>